<dbReference type="Pfam" id="PF09700">
    <property type="entry name" value="Cas_Cmr3"/>
    <property type="match status" value="1"/>
</dbReference>
<dbReference type="Gene3D" id="3.30.70.2940">
    <property type="match status" value="1"/>
</dbReference>
<evidence type="ECO:0000313" key="2">
    <source>
        <dbReference type="Proteomes" id="UP000034681"/>
    </source>
</evidence>
<keyword evidence="2" id="KW-1185">Reference proteome</keyword>
<dbReference type="RefSeq" id="WP_017710867.1">
    <property type="nucleotide sequence ID" value="NZ_KB235933.1"/>
</dbReference>
<dbReference type="CDD" id="cd09748">
    <property type="entry name" value="Cmr3_III-B"/>
    <property type="match status" value="1"/>
</dbReference>
<accession>A0A0M2PT19</accession>
<dbReference type="Proteomes" id="UP000034681">
    <property type="component" value="Unassembled WGS sequence"/>
</dbReference>
<sequence length="383" mass="43015">MYWYTFTPLDILLFRDAKPFTPGERAWAGSVFPPNGHAIAGSLRGLLQSRHDLTLCGPFLCQDLTLHLPRPLNYIGTQPLAPVPWLQQQEPEHPSQQMLWDQRRPAPLLATGKDPEDKTEKADKPEYRQYLPWEQVQRLLQGQTLSKEDWTCPEGQSPKPWTVETRPHNAILSGTRQVKDSDGYFVENGIRLDEGWSLAIGVDRNTHQALQDADIPTTVRLGGEGHQALLKRAESLDPQWQALQTPSQRNFARSGPALAYLVTPGVFERKRNGVATCQAWPWEWKLAHTSQPNQTPGSLVSVATERPVPISCRIQGNDGSSIPAPQVFAAPPGSVYYLNHPQPLFQDQPQTAQGQLNKTHNWRRLGYSELLWLPAALSNTEES</sequence>
<organism evidence="1 2">
    <name type="scientific">Prochlorothrix hollandica PCC 9006 = CALU 1027</name>
    <dbReference type="NCBI Taxonomy" id="317619"/>
    <lineage>
        <taxon>Bacteria</taxon>
        <taxon>Bacillati</taxon>
        <taxon>Cyanobacteriota</taxon>
        <taxon>Cyanophyceae</taxon>
        <taxon>Prochlorotrichales</taxon>
        <taxon>Prochlorotrichaceae</taxon>
        <taxon>Prochlorothrix</taxon>
    </lineage>
</organism>
<gene>
    <name evidence="1" type="ORF">PROH_07125</name>
</gene>
<dbReference type="STRING" id="317619.GCA_000332315_00159"/>
<dbReference type="AlphaFoldDB" id="A0A0M2PT19"/>
<dbReference type="InterPro" id="IPR019117">
    <property type="entry name" value="CRISPR-assoc_protein_Cmr3"/>
</dbReference>
<comment type="caution">
    <text evidence="1">The sequence shown here is derived from an EMBL/GenBank/DDBJ whole genome shotgun (WGS) entry which is preliminary data.</text>
</comment>
<dbReference type="OrthoDB" id="6162707at2"/>
<dbReference type="EMBL" id="AJTX02000004">
    <property type="protein sequence ID" value="KKI99660.1"/>
    <property type="molecule type" value="Genomic_DNA"/>
</dbReference>
<protein>
    <submittedName>
        <fullName evidence="1">CRISPR-associated protein Cmr3</fullName>
    </submittedName>
</protein>
<proteinExistence type="predicted"/>
<reference evidence="1" key="1">
    <citation type="submission" date="2012-04" db="EMBL/GenBank/DDBJ databases">
        <authorList>
            <person name="Borisov I.G."/>
            <person name="Ivanikova N.V."/>
            <person name="Pinevich A.V."/>
        </authorList>
    </citation>
    <scope>NUCLEOTIDE SEQUENCE</scope>
    <source>
        <strain evidence="1">CALU 1027</strain>
    </source>
</reference>
<evidence type="ECO:0000313" key="1">
    <source>
        <dbReference type="EMBL" id="KKI99660.1"/>
    </source>
</evidence>
<dbReference type="eggNOG" id="COG1769">
    <property type="taxonomic scope" value="Bacteria"/>
</dbReference>
<name>A0A0M2PT19_PROHO</name>